<dbReference type="EMBL" id="NCKV01007829">
    <property type="protein sequence ID" value="RWS22814.1"/>
    <property type="molecule type" value="Genomic_DNA"/>
</dbReference>
<dbReference type="VEuPathDB" id="VectorBase:LDEU009225"/>
<gene>
    <name evidence="1" type="ORF">B4U80_04220</name>
</gene>
<sequence>MILASSEVRPGQVYRVVVTLLSSFSPLNFIASLQRDGEEVASGKEDHVNAGEDAVIMFQVRSESLFISFHI</sequence>
<keyword evidence="2" id="KW-1185">Reference proteome</keyword>
<proteinExistence type="predicted"/>
<name>A0A443S5R0_9ACAR</name>
<organism evidence="1 2">
    <name type="scientific">Leptotrombidium deliense</name>
    <dbReference type="NCBI Taxonomy" id="299467"/>
    <lineage>
        <taxon>Eukaryota</taxon>
        <taxon>Metazoa</taxon>
        <taxon>Ecdysozoa</taxon>
        <taxon>Arthropoda</taxon>
        <taxon>Chelicerata</taxon>
        <taxon>Arachnida</taxon>
        <taxon>Acari</taxon>
        <taxon>Acariformes</taxon>
        <taxon>Trombidiformes</taxon>
        <taxon>Prostigmata</taxon>
        <taxon>Anystina</taxon>
        <taxon>Parasitengona</taxon>
        <taxon>Trombiculoidea</taxon>
        <taxon>Trombiculidae</taxon>
        <taxon>Leptotrombidium</taxon>
    </lineage>
</organism>
<protein>
    <submittedName>
        <fullName evidence="1">Uncharacterized protein</fullName>
    </submittedName>
</protein>
<dbReference type="AlphaFoldDB" id="A0A443S5R0"/>
<evidence type="ECO:0000313" key="2">
    <source>
        <dbReference type="Proteomes" id="UP000288716"/>
    </source>
</evidence>
<evidence type="ECO:0000313" key="1">
    <source>
        <dbReference type="EMBL" id="RWS22814.1"/>
    </source>
</evidence>
<dbReference type="OrthoDB" id="6434241at2759"/>
<comment type="caution">
    <text evidence="1">The sequence shown here is derived from an EMBL/GenBank/DDBJ whole genome shotgun (WGS) entry which is preliminary data.</text>
</comment>
<dbReference type="Proteomes" id="UP000288716">
    <property type="component" value="Unassembled WGS sequence"/>
</dbReference>
<reference evidence="1 2" key="1">
    <citation type="journal article" date="2018" name="Gigascience">
        <title>Genomes of trombidid mites reveal novel predicted allergens and laterally-transferred genes associated with secondary metabolism.</title>
        <authorList>
            <person name="Dong X."/>
            <person name="Chaisiri K."/>
            <person name="Xia D."/>
            <person name="Armstrong S.D."/>
            <person name="Fang Y."/>
            <person name="Donnelly M.J."/>
            <person name="Kadowaki T."/>
            <person name="McGarry J.W."/>
            <person name="Darby A.C."/>
            <person name="Makepeace B.L."/>
        </authorList>
    </citation>
    <scope>NUCLEOTIDE SEQUENCE [LARGE SCALE GENOMIC DNA]</scope>
    <source>
        <strain evidence="1">UoL-UT</strain>
    </source>
</reference>
<accession>A0A443S5R0</accession>